<accession>A0A176W2G7</accession>
<reference evidence="12 13" key="1">
    <citation type="submission" date="2016-03" db="EMBL/GenBank/DDBJ databases">
        <title>Mechanisms controlling the formation of the plant cell surface in tip-growing cells are functionally conserved among land plants.</title>
        <authorList>
            <person name="Honkanen S."/>
            <person name="Jones V.A."/>
            <person name="Morieri G."/>
            <person name="Champion C."/>
            <person name="Hetherington A.J."/>
            <person name="Kelly S."/>
            <person name="Saint-Marcoux D."/>
            <person name="Proust H."/>
            <person name="Prescott H."/>
            <person name="Dolan L."/>
        </authorList>
    </citation>
    <scope>NUCLEOTIDE SEQUENCE [LARGE SCALE GENOMIC DNA]</scope>
    <source>
        <strain evidence="13">cv. Tak-1 and cv. Tak-2</strain>
        <tissue evidence="12">Whole gametophyte</tissue>
    </source>
</reference>
<dbReference type="PANTHER" id="PTHR11804:SF82">
    <property type="entry name" value="THIMET OLIGOPEPTIDASE-RELATED"/>
    <property type="match status" value="1"/>
</dbReference>
<dbReference type="Gene3D" id="1.10.1370.10">
    <property type="entry name" value="Neurolysin, domain 3"/>
    <property type="match status" value="1"/>
</dbReference>
<dbReference type="GO" id="GO:0006508">
    <property type="term" value="P:proteolysis"/>
    <property type="evidence" value="ECO:0007669"/>
    <property type="project" value="UniProtKB-KW"/>
</dbReference>
<dbReference type="Pfam" id="PF01432">
    <property type="entry name" value="Peptidase_M3"/>
    <property type="match status" value="1"/>
</dbReference>
<dbReference type="PANTHER" id="PTHR11804">
    <property type="entry name" value="PROTEASE M3 THIMET OLIGOPEPTIDASE-RELATED"/>
    <property type="match status" value="1"/>
</dbReference>
<dbReference type="FunFam" id="1.20.1050.40:FF:000001">
    <property type="entry name" value="Thimet oligopeptidase 1"/>
    <property type="match status" value="1"/>
</dbReference>
<dbReference type="Gene3D" id="3.40.390.10">
    <property type="entry name" value="Collagenase (Catalytic Domain)"/>
    <property type="match status" value="1"/>
</dbReference>
<reference evidence="11" key="2">
    <citation type="journal article" date="2019" name="Curr. Biol.">
        <title>Chromatin organization in early land plants reveals an ancestral association between H3K27me3, transposons, and constitutive heterochromatin.</title>
        <authorList>
            <person name="Montgomery S.A."/>
            <person name="Tanizawa Y."/>
            <person name="Galik B."/>
            <person name="Wang N."/>
            <person name="Ito T."/>
            <person name="Mochizuki T."/>
            <person name="Akimcheva S."/>
            <person name="Bowman J."/>
            <person name="Cognat V."/>
            <person name="Drouard L."/>
            <person name="Ekker H."/>
            <person name="Houng S."/>
            <person name="Kohchi T."/>
            <person name="Lin S."/>
            <person name="Liu L.D."/>
            <person name="Nakamura Y."/>
            <person name="Valeeva L.R."/>
            <person name="Shakirov E.V."/>
            <person name="Shippen D.E."/>
            <person name="Wei W."/>
            <person name="Yagura M."/>
            <person name="Yamaoka S."/>
            <person name="Yamato K.T."/>
            <person name="Liu C."/>
            <person name="Berger F."/>
        </authorList>
    </citation>
    <scope>NUCLEOTIDE SEQUENCE [LARGE SCALE GENOMIC DNA]</scope>
    <source>
        <strain evidence="11">Tak-1</strain>
    </source>
</reference>
<reference evidence="14" key="3">
    <citation type="journal article" date="2020" name="Curr. Biol.">
        <title>Chromatin organization in early land plants reveals an ancestral association between H3K27me3, transposons, and constitutive heterochromatin.</title>
        <authorList>
            <person name="Montgomery S.A."/>
            <person name="Tanizawa Y."/>
            <person name="Galik B."/>
            <person name="Wang N."/>
            <person name="Ito T."/>
            <person name="Mochizuki T."/>
            <person name="Akimcheva S."/>
            <person name="Bowman J.L."/>
            <person name="Cognat V."/>
            <person name="Marechal-Drouard L."/>
            <person name="Ekker H."/>
            <person name="Hong S.F."/>
            <person name="Kohchi T."/>
            <person name="Lin S.S."/>
            <person name="Liu L.D."/>
            <person name="Nakamura Y."/>
            <person name="Valeeva L.R."/>
            <person name="Shakirov E.V."/>
            <person name="Shippen D.E."/>
            <person name="Wei W.L."/>
            <person name="Yagura M."/>
            <person name="Yamaoka S."/>
            <person name="Yamato K.T."/>
            <person name="Liu C."/>
            <person name="Berger F."/>
        </authorList>
    </citation>
    <scope>NUCLEOTIDE SEQUENCE [LARGE SCALE GENOMIC DNA]</scope>
    <source>
        <strain evidence="14">Tak-1</strain>
    </source>
</reference>
<evidence type="ECO:0000256" key="3">
    <source>
        <dbReference type="ARBA" id="ARBA00022490"/>
    </source>
</evidence>
<evidence type="ECO:0000313" key="11">
    <source>
        <dbReference type="EMBL" id="BBN07254.1"/>
    </source>
</evidence>
<dbReference type="EMBL" id="LVLJ01001947">
    <property type="protein sequence ID" value="OAE27229.1"/>
    <property type="molecule type" value="Genomic_DNA"/>
</dbReference>
<dbReference type="GO" id="GO:0006518">
    <property type="term" value="P:peptide metabolic process"/>
    <property type="evidence" value="ECO:0007669"/>
    <property type="project" value="TreeGrafter"/>
</dbReference>
<dbReference type="GO" id="GO:0004222">
    <property type="term" value="F:metalloendopeptidase activity"/>
    <property type="evidence" value="ECO:0007669"/>
    <property type="project" value="InterPro"/>
</dbReference>
<evidence type="ECO:0000313" key="14">
    <source>
        <dbReference type="Proteomes" id="UP001162541"/>
    </source>
</evidence>
<keyword evidence="8 9" id="KW-0482">Metalloprotease</keyword>
<evidence type="ECO:0000256" key="5">
    <source>
        <dbReference type="ARBA" id="ARBA00022723"/>
    </source>
</evidence>
<comment type="similarity">
    <text evidence="2 9">Belongs to the peptidase M3 family.</text>
</comment>
<dbReference type="InterPro" id="IPR045090">
    <property type="entry name" value="Pept_M3A_M3B"/>
</dbReference>
<protein>
    <recommendedName>
        <fullName evidence="10">Peptidase M3A/M3B catalytic domain-containing protein</fullName>
    </recommendedName>
</protein>
<evidence type="ECO:0000256" key="6">
    <source>
        <dbReference type="ARBA" id="ARBA00022801"/>
    </source>
</evidence>
<dbReference type="CDD" id="cd06455">
    <property type="entry name" value="M3A_TOP"/>
    <property type="match status" value="1"/>
</dbReference>
<keyword evidence="5 9" id="KW-0479">Metal-binding</keyword>
<feature type="domain" description="Peptidase M3A/M3B catalytic" evidence="10">
    <location>
        <begin position="247"/>
        <end position="690"/>
    </location>
</feature>
<dbReference type="FunFam" id="3.40.390.10:FF:000006">
    <property type="entry name" value="Thimet oligopeptidase 1"/>
    <property type="match status" value="1"/>
</dbReference>
<dbReference type="Gene3D" id="1.20.1050.40">
    <property type="entry name" value="Endopeptidase. Chain P, domain 1"/>
    <property type="match status" value="1"/>
</dbReference>
<keyword evidence="13" id="KW-1185">Reference proteome</keyword>
<evidence type="ECO:0000256" key="7">
    <source>
        <dbReference type="ARBA" id="ARBA00022833"/>
    </source>
</evidence>
<dbReference type="Proteomes" id="UP000077202">
    <property type="component" value="Unassembled WGS sequence"/>
</dbReference>
<gene>
    <name evidence="12" type="ORF">AXG93_473s1000</name>
    <name evidence="11" type="ORF">Mp_4g02330</name>
</gene>
<dbReference type="SUPFAM" id="SSF55486">
    <property type="entry name" value="Metalloproteases ('zincins'), catalytic domain"/>
    <property type="match status" value="1"/>
</dbReference>
<dbReference type="Proteomes" id="UP001162541">
    <property type="component" value="Chromosome 4"/>
</dbReference>
<evidence type="ECO:0000256" key="8">
    <source>
        <dbReference type="ARBA" id="ARBA00023049"/>
    </source>
</evidence>
<comment type="cofactor">
    <cofactor evidence="9">
        <name>Zn(2+)</name>
        <dbReference type="ChEBI" id="CHEBI:29105"/>
    </cofactor>
    <text evidence="9">Binds 1 zinc ion.</text>
</comment>
<keyword evidence="3" id="KW-0963">Cytoplasm</keyword>
<dbReference type="InterPro" id="IPR024080">
    <property type="entry name" value="Neurolysin/TOP_N"/>
</dbReference>
<keyword evidence="7 9" id="KW-0862">Zinc</keyword>
<keyword evidence="4 9" id="KW-0645">Protease</keyword>
<evidence type="ECO:0000256" key="9">
    <source>
        <dbReference type="RuleBase" id="RU003435"/>
    </source>
</evidence>
<sequence>MKVKMRQKRGMVAIAGAAAGVAVLAKLLLGHFKGGSNEPIDGIQVRFNYSASEILKQADEVIGMSKKVYDQVAAVPIDEVSYESVIAPLANLEAVEFPLVQSCVFPGLVAVSKDVRDASAEAEIRIDAHNVKSSMREDVYRVVKAFAEKDEPLGTEAQRYVDRLVRDFERLGLNLNKETRSELEFLNTQIGELCIVFQQNVNEENQLLYFNENELAGVPTDFLKDLKRSKDGKLEVSLKYHHYFPIMERCKVGSTRRTLGIAYDQRCIRENVPILEKVLSLRHTVAQILGYENHAEYATALRMAKSPEKVKDFLESVSTRMSGVARKELKRLRAMKSEEEGNDVFSMYDLRYYINKAEEAEFKVDFEQIKQYFPIEVVTQGLLKIYQDLLGLRFKEVHRPQVWHQEVQQFAVFDAETGERMGFFYLDLFPRNGKYAHTCVCSLQTGCVQGDGSRQLPVAAMLANFTKPTREKPSLLSHAEVVTYFHEFGHVMHHICSRPSFARFSGLRVEDDFVEAPSQMLENWCFESSSLKLMSGYYKDTRQPIPNDICQALMRKRRSYAGILTKRQLLFGLFDQLVHTSPKVDTTSLLKKLHPEVMEGIQMADGTNFGASFSHIVGGFDAAYYGYLWSEVFSADMFASKFKWNVLSRATGREYREKVLRPGACKDGLDILEEFLGREPTEEAFLRSKGVL</sequence>
<evidence type="ECO:0000259" key="10">
    <source>
        <dbReference type="Pfam" id="PF01432"/>
    </source>
</evidence>
<comment type="subcellular location">
    <subcellularLocation>
        <location evidence="1">Cytoplasm</location>
    </subcellularLocation>
</comment>
<dbReference type="GO" id="GO:0005737">
    <property type="term" value="C:cytoplasm"/>
    <property type="evidence" value="ECO:0007669"/>
    <property type="project" value="UniProtKB-SubCell"/>
</dbReference>
<evidence type="ECO:0000256" key="4">
    <source>
        <dbReference type="ARBA" id="ARBA00022670"/>
    </source>
</evidence>
<dbReference type="InterPro" id="IPR024079">
    <property type="entry name" value="MetalloPept_cat_dom_sf"/>
</dbReference>
<dbReference type="InterPro" id="IPR024077">
    <property type="entry name" value="Neurolysin/TOP_dom2"/>
</dbReference>
<evidence type="ECO:0000256" key="2">
    <source>
        <dbReference type="ARBA" id="ARBA00006040"/>
    </source>
</evidence>
<evidence type="ECO:0000313" key="12">
    <source>
        <dbReference type="EMBL" id="OAE27229.1"/>
    </source>
</evidence>
<dbReference type="GO" id="GO:0046872">
    <property type="term" value="F:metal ion binding"/>
    <property type="evidence" value="ECO:0007669"/>
    <property type="project" value="UniProtKB-UniRule"/>
</dbReference>
<dbReference type="AlphaFoldDB" id="A0A176W2G7"/>
<name>A0A176W2G7_MARPO</name>
<evidence type="ECO:0000256" key="1">
    <source>
        <dbReference type="ARBA" id="ARBA00004496"/>
    </source>
</evidence>
<keyword evidence="6 9" id="KW-0378">Hydrolase</keyword>
<proteinExistence type="inferred from homology"/>
<evidence type="ECO:0000313" key="13">
    <source>
        <dbReference type="Proteomes" id="UP000077202"/>
    </source>
</evidence>
<dbReference type="EMBL" id="AP019869">
    <property type="protein sequence ID" value="BBN07254.1"/>
    <property type="molecule type" value="Genomic_DNA"/>
</dbReference>
<organism evidence="12 13">
    <name type="scientific">Marchantia polymorpha subsp. ruderalis</name>
    <dbReference type="NCBI Taxonomy" id="1480154"/>
    <lineage>
        <taxon>Eukaryota</taxon>
        <taxon>Viridiplantae</taxon>
        <taxon>Streptophyta</taxon>
        <taxon>Embryophyta</taxon>
        <taxon>Marchantiophyta</taxon>
        <taxon>Marchantiopsida</taxon>
        <taxon>Marchantiidae</taxon>
        <taxon>Marchantiales</taxon>
        <taxon>Marchantiaceae</taxon>
        <taxon>Marchantia</taxon>
    </lineage>
</organism>
<dbReference type="InterPro" id="IPR001567">
    <property type="entry name" value="Pept_M3A_M3B_dom"/>
</dbReference>